<gene>
    <name evidence="5" type="ORF">UFOPK1591_00943</name>
</gene>
<dbReference type="PROSITE" id="PS50995">
    <property type="entry name" value="HTH_MARR_2"/>
    <property type="match status" value="1"/>
</dbReference>
<dbReference type="GO" id="GO:0003677">
    <property type="term" value="F:DNA binding"/>
    <property type="evidence" value="ECO:0007669"/>
    <property type="project" value="UniProtKB-KW"/>
</dbReference>
<organism evidence="5">
    <name type="scientific">freshwater metagenome</name>
    <dbReference type="NCBI Taxonomy" id="449393"/>
    <lineage>
        <taxon>unclassified sequences</taxon>
        <taxon>metagenomes</taxon>
        <taxon>ecological metagenomes</taxon>
    </lineage>
</organism>
<name>A0A6J6DN57_9ZZZZ</name>
<dbReference type="InterPro" id="IPR000835">
    <property type="entry name" value="HTH_MarR-typ"/>
</dbReference>
<dbReference type="Gene3D" id="1.10.10.10">
    <property type="entry name" value="Winged helix-like DNA-binding domain superfamily/Winged helix DNA-binding domain"/>
    <property type="match status" value="1"/>
</dbReference>
<accession>A0A6J6DN57</accession>
<proteinExistence type="predicted"/>
<dbReference type="GO" id="GO:0003700">
    <property type="term" value="F:DNA-binding transcription factor activity"/>
    <property type="evidence" value="ECO:0007669"/>
    <property type="project" value="InterPro"/>
</dbReference>
<dbReference type="AlphaFoldDB" id="A0A6J6DN57"/>
<dbReference type="SUPFAM" id="SSF46785">
    <property type="entry name" value="Winged helix' DNA-binding domain"/>
    <property type="match status" value="1"/>
</dbReference>
<evidence type="ECO:0000259" key="4">
    <source>
        <dbReference type="PROSITE" id="PS50995"/>
    </source>
</evidence>
<evidence type="ECO:0000256" key="2">
    <source>
        <dbReference type="ARBA" id="ARBA00023125"/>
    </source>
</evidence>
<evidence type="ECO:0000313" key="5">
    <source>
        <dbReference type="EMBL" id="CAB4564419.1"/>
    </source>
</evidence>
<feature type="domain" description="HTH marR-type" evidence="4">
    <location>
        <begin position="3"/>
        <end position="136"/>
    </location>
</feature>
<sequence>MQERRISFLLNDLVRELNGQADSLLRRKFDITYSQFVFLLIVGENSDVDITRLALSLGVTKGAVSKRMSWFVERDLVATHQSPGNSKRVLVTLTDKGASLAQAAGNFLEAEFLSTISTSPEFNQALLRSELQKMLELFVSKRVSKT</sequence>
<dbReference type="SMART" id="SM00347">
    <property type="entry name" value="HTH_MARR"/>
    <property type="match status" value="1"/>
</dbReference>
<evidence type="ECO:0000256" key="3">
    <source>
        <dbReference type="ARBA" id="ARBA00023163"/>
    </source>
</evidence>
<keyword evidence="3" id="KW-0804">Transcription</keyword>
<dbReference type="PANTHER" id="PTHR42756">
    <property type="entry name" value="TRANSCRIPTIONAL REGULATOR, MARR"/>
    <property type="match status" value="1"/>
</dbReference>
<reference evidence="5" key="1">
    <citation type="submission" date="2020-05" db="EMBL/GenBank/DDBJ databases">
        <authorList>
            <person name="Chiriac C."/>
            <person name="Salcher M."/>
            <person name="Ghai R."/>
            <person name="Kavagutti S V."/>
        </authorList>
    </citation>
    <scope>NUCLEOTIDE SEQUENCE</scope>
</reference>
<evidence type="ECO:0000256" key="1">
    <source>
        <dbReference type="ARBA" id="ARBA00023015"/>
    </source>
</evidence>
<dbReference type="EMBL" id="CAEZTD010000070">
    <property type="protein sequence ID" value="CAB4564419.1"/>
    <property type="molecule type" value="Genomic_DNA"/>
</dbReference>
<keyword evidence="1" id="KW-0805">Transcription regulation</keyword>
<dbReference type="InterPro" id="IPR036388">
    <property type="entry name" value="WH-like_DNA-bd_sf"/>
</dbReference>
<dbReference type="PANTHER" id="PTHR42756:SF1">
    <property type="entry name" value="TRANSCRIPTIONAL REPRESSOR OF EMRAB OPERON"/>
    <property type="match status" value="1"/>
</dbReference>
<keyword evidence="2" id="KW-0238">DNA-binding</keyword>
<dbReference type="InterPro" id="IPR036390">
    <property type="entry name" value="WH_DNA-bd_sf"/>
</dbReference>
<protein>
    <submittedName>
        <fullName evidence="5">Unannotated protein</fullName>
    </submittedName>
</protein>